<dbReference type="RefSeq" id="WP_013149229.1">
    <property type="nucleotide sequence ID" value="NC_014207.1"/>
</dbReference>
<dbReference type="InterPro" id="IPR007446">
    <property type="entry name" value="PilP"/>
</dbReference>
<name>D7DNC1_METV0</name>
<proteinExistence type="predicted"/>
<reference evidence="3" key="1">
    <citation type="submission" date="2010-05" db="EMBL/GenBank/DDBJ databases">
        <title>Complete sequence of Methylotenera sp. 301.</title>
        <authorList>
            <person name="Lucas S."/>
            <person name="Copeland A."/>
            <person name="Lapidus A."/>
            <person name="Cheng J.-F."/>
            <person name="Bruce D."/>
            <person name="Goodwin L."/>
            <person name="Pitluck S."/>
            <person name="Clum A."/>
            <person name="Land M."/>
            <person name="Hauser L."/>
            <person name="Kyrpides N."/>
            <person name="Ivanova N."/>
            <person name="Chistoservova L."/>
            <person name="Kalyuzhnaya M."/>
            <person name="Woyke T."/>
        </authorList>
    </citation>
    <scope>NUCLEOTIDE SEQUENCE [LARGE SCALE GENOMIC DNA]</scope>
    <source>
        <strain evidence="3">301</strain>
    </source>
</reference>
<evidence type="ECO:0000256" key="1">
    <source>
        <dbReference type="SAM" id="MobiDB-lite"/>
    </source>
</evidence>
<reference evidence="2 3" key="2">
    <citation type="journal article" date="2011" name="J. Bacteriol.">
        <title>Genomes of three methylotrophs from a single niche uncover genetic and metabolic divergence of Methylophilaceae.</title>
        <authorList>
            <person name="Lapidus A."/>
            <person name="Clum A."/>
            <person name="Labutti K."/>
            <person name="Kaluzhnaya M.G."/>
            <person name="Lim S."/>
            <person name="Beck D.A."/>
            <person name="Glavina Del Rio T."/>
            <person name="Nolan M."/>
            <person name="Mavromatis K."/>
            <person name="Huntemann M."/>
            <person name="Lucas S."/>
            <person name="Lidstrom M.E."/>
            <person name="Ivanova N."/>
            <person name="Chistoserdova L."/>
        </authorList>
    </citation>
    <scope>NUCLEOTIDE SEQUENCE [LARGE SCALE GENOMIC DNA]</scope>
    <source>
        <strain evidence="2 3">301</strain>
    </source>
</reference>
<dbReference type="KEGG" id="meh:M301_2565"/>
<feature type="region of interest" description="Disordered" evidence="1">
    <location>
        <begin position="77"/>
        <end position="101"/>
    </location>
</feature>
<dbReference type="EMBL" id="CP002056">
    <property type="protein sequence ID" value="ADI30922.1"/>
    <property type="molecule type" value="Genomic_DNA"/>
</dbReference>
<dbReference type="PIRSF" id="PIRSF016481">
    <property type="entry name" value="Pilus_assembly_PilP"/>
    <property type="match status" value="1"/>
</dbReference>
<gene>
    <name evidence="2" type="ordered locus">M301_2565</name>
</gene>
<dbReference type="Gene3D" id="2.30.30.830">
    <property type="match status" value="1"/>
</dbReference>
<dbReference type="AlphaFoldDB" id="D7DNC1"/>
<protein>
    <submittedName>
        <fullName evidence="2">Pilus assembly protein PilP</fullName>
    </submittedName>
</protein>
<dbReference type="STRING" id="666681.M301_2565"/>
<sequence precursor="true">MNSVNLRLKRESARKMWFKISSAFLLGLCLVACSGGDGDDLDSFIKNSAKDMRPKIKPLPEVKPYLALQYNADGKLSDPFHPRKASNKSSSLQPNMNRPKEPMEAYPLESIKYVGLLSKTKLTYALLLTPDNGVQQVKVGNYVGQNFGMITKITDSEVELKEIVQDELSGDWIERVSNLPLQE</sequence>
<dbReference type="Pfam" id="PF04351">
    <property type="entry name" value="PilP"/>
    <property type="match status" value="1"/>
</dbReference>
<organism evidence="2 3">
    <name type="scientific">Methylotenera versatilis (strain 301)</name>
    <dbReference type="NCBI Taxonomy" id="666681"/>
    <lineage>
        <taxon>Bacteria</taxon>
        <taxon>Pseudomonadati</taxon>
        <taxon>Pseudomonadota</taxon>
        <taxon>Betaproteobacteria</taxon>
        <taxon>Nitrosomonadales</taxon>
        <taxon>Methylophilaceae</taxon>
        <taxon>Methylotenera</taxon>
    </lineage>
</organism>
<evidence type="ECO:0000313" key="2">
    <source>
        <dbReference type="EMBL" id="ADI30922.1"/>
    </source>
</evidence>
<dbReference type="eggNOG" id="COG3168">
    <property type="taxonomic scope" value="Bacteria"/>
</dbReference>
<accession>D7DNC1</accession>
<dbReference type="HOGENOM" id="CLU_109321_1_0_4"/>
<evidence type="ECO:0000313" key="3">
    <source>
        <dbReference type="Proteomes" id="UP000000383"/>
    </source>
</evidence>
<dbReference type="Proteomes" id="UP000000383">
    <property type="component" value="Chromosome"/>
</dbReference>
<feature type="compositionally biased region" description="Polar residues" evidence="1">
    <location>
        <begin position="87"/>
        <end position="96"/>
    </location>
</feature>
<keyword evidence="3" id="KW-1185">Reference proteome</keyword>
<dbReference type="OrthoDB" id="5296580at2"/>